<feature type="domain" description="Nudix hydrolase" evidence="3">
    <location>
        <begin position="65"/>
        <end position="193"/>
    </location>
</feature>
<dbReference type="Pfam" id="PF00293">
    <property type="entry name" value="NUDIX"/>
    <property type="match status" value="1"/>
</dbReference>
<evidence type="ECO:0000313" key="5">
    <source>
        <dbReference type="Proteomes" id="UP000191680"/>
    </source>
</evidence>
<comment type="caution">
    <text evidence="4">The sequence shown here is derived from an EMBL/GenBank/DDBJ whole genome shotgun (WGS) entry which is preliminary data.</text>
</comment>
<dbReference type="PROSITE" id="PS51462">
    <property type="entry name" value="NUDIX"/>
    <property type="match status" value="1"/>
</dbReference>
<dbReference type="PANTHER" id="PTHR43736">
    <property type="entry name" value="ADP-RIBOSE PYROPHOSPHATASE"/>
    <property type="match status" value="1"/>
</dbReference>
<dbReference type="InterPro" id="IPR015797">
    <property type="entry name" value="NUDIX_hydrolase-like_dom_sf"/>
</dbReference>
<dbReference type="InterPro" id="IPR020084">
    <property type="entry name" value="NUDIX_hydrolase_CS"/>
</dbReference>
<dbReference type="EMBL" id="MTBC01000012">
    <property type="protein sequence ID" value="OQD41637.1"/>
    <property type="molecule type" value="Genomic_DNA"/>
</dbReference>
<dbReference type="OrthoDB" id="9816289at2"/>
<reference evidence="4 5" key="1">
    <citation type="submission" date="2016-12" db="EMBL/GenBank/DDBJ databases">
        <authorList>
            <person name="Song W.-J."/>
            <person name="Kurnit D.M."/>
        </authorList>
    </citation>
    <scope>NUCLEOTIDE SEQUENCE [LARGE SCALE GENOMIC DNA]</scope>
    <source>
        <strain evidence="4 5">HSG9</strain>
    </source>
</reference>
<dbReference type="Gene3D" id="3.90.79.10">
    <property type="entry name" value="Nucleoside Triphosphate Pyrophosphohydrolase"/>
    <property type="match status" value="1"/>
</dbReference>
<evidence type="ECO:0000256" key="2">
    <source>
        <dbReference type="RuleBase" id="RU003476"/>
    </source>
</evidence>
<keyword evidence="5" id="KW-1185">Reference proteome</keyword>
<dbReference type="PANTHER" id="PTHR43736:SF1">
    <property type="entry name" value="DIHYDRONEOPTERIN TRIPHOSPHATE DIPHOSPHATASE"/>
    <property type="match status" value="1"/>
</dbReference>
<evidence type="ECO:0000256" key="1">
    <source>
        <dbReference type="ARBA" id="ARBA00022801"/>
    </source>
</evidence>
<gene>
    <name evidence="4" type="ORF">BUL40_14790</name>
</gene>
<protein>
    <submittedName>
        <fullName evidence="4">NUDIX hydrolase</fullName>
    </submittedName>
</protein>
<keyword evidence="1 2" id="KW-0378">Hydrolase</keyword>
<dbReference type="RefSeq" id="WP_080319884.1">
    <property type="nucleotide sequence ID" value="NZ_MTBC01000012.1"/>
</dbReference>
<proteinExistence type="inferred from homology"/>
<dbReference type="SUPFAM" id="SSF55811">
    <property type="entry name" value="Nudix"/>
    <property type="match status" value="1"/>
</dbReference>
<dbReference type="PRINTS" id="PR00502">
    <property type="entry name" value="NUDIXFAMILY"/>
</dbReference>
<dbReference type="InterPro" id="IPR020476">
    <property type="entry name" value="Nudix_hydrolase"/>
</dbReference>
<dbReference type="AlphaFoldDB" id="A0A1V6LNN3"/>
<evidence type="ECO:0000259" key="3">
    <source>
        <dbReference type="PROSITE" id="PS51462"/>
    </source>
</evidence>
<name>A0A1V6LNN3_9FLAO</name>
<dbReference type="CDD" id="cd03673">
    <property type="entry name" value="NUDIX_Ap6A_hydrolase"/>
    <property type="match status" value="1"/>
</dbReference>
<dbReference type="Proteomes" id="UP000191680">
    <property type="component" value="Unassembled WGS sequence"/>
</dbReference>
<sequence>MYKVFVNEKPLYLTNKRPLVQENVYDIEEINLKNVLDGFFQKNSSGAFLFDPKGDVLNTFAKDVPIVLAAGGVVKNAKNKVLFIKRNKKWDLPKGKLDKGETIEAAAIREVEEETGISGLELGDFLQITYHVFVRKGKYKLKVVYWYAMYSSFDGKLVPQQEEGITKVKWKGVQKGKKALKNTYENIKLLFEENSIYETL</sequence>
<dbReference type="InterPro" id="IPR000086">
    <property type="entry name" value="NUDIX_hydrolase_dom"/>
</dbReference>
<evidence type="ECO:0000313" key="4">
    <source>
        <dbReference type="EMBL" id="OQD41637.1"/>
    </source>
</evidence>
<accession>A0A1V6LNN3</accession>
<comment type="similarity">
    <text evidence="2">Belongs to the Nudix hydrolase family.</text>
</comment>
<dbReference type="GO" id="GO:0016787">
    <property type="term" value="F:hydrolase activity"/>
    <property type="evidence" value="ECO:0007669"/>
    <property type="project" value="UniProtKB-KW"/>
</dbReference>
<organism evidence="4 5">
    <name type="scientific">Croceivirga radicis</name>
    <dbReference type="NCBI Taxonomy" id="1929488"/>
    <lineage>
        <taxon>Bacteria</taxon>
        <taxon>Pseudomonadati</taxon>
        <taxon>Bacteroidota</taxon>
        <taxon>Flavobacteriia</taxon>
        <taxon>Flavobacteriales</taxon>
        <taxon>Flavobacteriaceae</taxon>
        <taxon>Croceivirga</taxon>
    </lineage>
</organism>
<dbReference type="PROSITE" id="PS00893">
    <property type="entry name" value="NUDIX_BOX"/>
    <property type="match status" value="1"/>
</dbReference>